<dbReference type="InterPro" id="IPR023985">
    <property type="entry name" value="SDR_subfam_1"/>
</dbReference>
<dbReference type="PANTHER" id="PTHR42879:SF2">
    <property type="entry name" value="3-OXOACYL-[ACYL-CARRIER-PROTEIN] REDUCTASE FABG"/>
    <property type="match status" value="1"/>
</dbReference>
<proteinExistence type="inferred from homology"/>
<dbReference type="CDD" id="cd05233">
    <property type="entry name" value="SDR_c"/>
    <property type="match status" value="1"/>
</dbReference>
<keyword evidence="2" id="KW-0560">Oxidoreductase</keyword>
<dbReference type="Gene3D" id="3.40.50.720">
    <property type="entry name" value="NAD(P)-binding Rossmann-like Domain"/>
    <property type="match status" value="1"/>
</dbReference>
<evidence type="ECO:0000256" key="2">
    <source>
        <dbReference type="ARBA" id="ARBA00023002"/>
    </source>
</evidence>
<dbReference type="PRINTS" id="PR00081">
    <property type="entry name" value="GDHRDH"/>
</dbReference>
<dbReference type="Proteomes" id="UP001165136">
    <property type="component" value="Unassembled WGS sequence"/>
</dbReference>
<keyword evidence="6" id="KW-1185">Reference proteome</keyword>
<dbReference type="PANTHER" id="PTHR42879">
    <property type="entry name" value="3-OXOACYL-(ACYL-CARRIER-PROTEIN) REDUCTASE"/>
    <property type="match status" value="1"/>
</dbReference>
<name>A0A9W6VBW7_9PSEU</name>
<dbReference type="RefSeq" id="WP_285486648.1">
    <property type="nucleotide sequence ID" value="NZ_BSTI01000004.1"/>
</dbReference>
<dbReference type="SUPFAM" id="SSF51735">
    <property type="entry name" value="NAD(P)-binding Rossmann-fold domains"/>
    <property type="match status" value="1"/>
</dbReference>
<dbReference type="FunFam" id="3.40.50.720:FF:000084">
    <property type="entry name" value="Short-chain dehydrogenase reductase"/>
    <property type="match status" value="1"/>
</dbReference>
<evidence type="ECO:0000256" key="3">
    <source>
        <dbReference type="ARBA" id="ARBA00023027"/>
    </source>
</evidence>
<accession>A0A9W6VBW7</accession>
<dbReference type="InterPro" id="IPR050259">
    <property type="entry name" value="SDR"/>
</dbReference>
<reference evidence="5" key="1">
    <citation type="submission" date="2023-03" db="EMBL/GenBank/DDBJ databases">
        <title>Amycolatopsis taiwanensis NBRC 103393.</title>
        <authorList>
            <person name="Ichikawa N."/>
            <person name="Sato H."/>
            <person name="Tonouchi N."/>
        </authorList>
    </citation>
    <scope>NUCLEOTIDE SEQUENCE</scope>
    <source>
        <strain evidence="5">NBRC 103393</strain>
    </source>
</reference>
<dbReference type="NCBIfam" id="TIGR03971">
    <property type="entry name" value="SDR_subfam_1"/>
    <property type="match status" value="1"/>
</dbReference>
<dbReference type="AlphaFoldDB" id="A0A9W6VBW7"/>
<sequence length="276" mass="28668">MGQLDGRVALVTGGARGQGRAHARALAAQGAHVVVCDIAAQVPTVAYPMATAEDLDETVETIRAAGGMASAATVDVRDSKAVDEVVGRTVAEFGRLDVLVANAGICGFSRVTDISDDSWHDMIETNLGGVFRCVRAVLPHMTGAGYGRIVATSSGAGRGGMATLGHYVAAKWGLIGLIKSVALETARTGVTANVVCPTTVRTPMVVNDASFATFCPGVERPEVDDVVARLAAMDPMGVPWLEPEDVTRAVLYFVTDPGRTSGTVLEVDLATSARRT</sequence>
<protein>
    <submittedName>
        <fullName evidence="5">Short-chain dehydrogenase/reductase</fullName>
    </submittedName>
</protein>
<gene>
    <name evidence="5" type="ORF">Atai01_20720</name>
</gene>
<dbReference type="EMBL" id="BSTI01000004">
    <property type="protein sequence ID" value="GLY65453.1"/>
    <property type="molecule type" value="Genomic_DNA"/>
</dbReference>
<dbReference type="InterPro" id="IPR036291">
    <property type="entry name" value="NAD(P)-bd_dom_sf"/>
</dbReference>
<dbReference type="GO" id="GO:0032787">
    <property type="term" value="P:monocarboxylic acid metabolic process"/>
    <property type="evidence" value="ECO:0007669"/>
    <property type="project" value="UniProtKB-ARBA"/>
</dbReference>
<evidence type="ECO:0000313" key="6">
    <source>
        <dbReference type="Proteomes" id="UP001165136"/>
    </source>
</evidence>
<dbReference type="Pfam" id="PF00106">
    <property type="entry name" value="adh_short"/>
    <property type="match status" value="1"/>
</dbReference>
<comment type="similarity">
    <text evidence="1 4">Belongs to the short-chain dehydrogenases/reductases (SDR) family.</text>
</comment>
<organism evidence="5 6">
    <name type="scientific">Amycolatopsis taiwanensis</name>
    <dbReference type="NCBI Taxonomy" id="342230"/>
    <lineage>
        <taxon>Bacteria</taxon>
        <taxon>Bacillati</taxon>
        <taxon>Actinomycetota</taxon>
        <taxon>Actinomycetes</taxon>
        <taxon>Pseudonocardiales</taxon>
        <taxon>Pseudonocardiaceae</taxon>
        <taxon>Amycolatopsis</taxon>
    </lineage>
</organism>
<dbReference type="PROSITE" id="PS00061">
    <property type="entry name" value="ADH_SHORT"/>
    <property type="match status" value="1"/>
</dbReference>
<evidence type="ECO:0000313" key="5">
    <source>
        <dbReference type="EMBL" id="GLY65453.1"/>
    </source>
</evidence>
<dbReference type="InterPro" id="IPR020904">
    <property type="entry name" value="Sc_DH/Rdtase_CS"/>
</dbReference>
<comment type="caution">
    <text evidence="5">The sequence shown here is derived from an EMBL/GenBank/DDBJ whole genome shotgun (WGS) entry which is preliminary data.</text>
</comment>
<keyword evidence="3" id="KW-0520">NAD</keyword>
<dbReference type="InterPro" id="IPR002347">
    <property type="entry name" value="SDR_fam"/>
</dbReference>
<evidence type="ECO:0000256" key="1">
    <source>
        <dbReference type="ARBA" id="ARBA00006484"/>
    </source>
</evidence>
<evidence type="ECO:0000256" key="4">
    <source>
        <dbReference type="RuleBase" id="RU000363"/>
    </source>
</evidence>
<dbReference type="GO" id="GO:0016491">
    <property type="term" value="F:oxidoreductase activity"/>
    <property type="evidence" value="ECO:0007669"/>
    <property type="project" value="UniProtKB-KW"/>
</dbReference>
<dbReference type="PRINTS" id="PR00080">
    <property type="entry name" value="SDRFAMILY"/>
</dbReference>